<keyword evidence="7 10" id="KW-0030">Aminoacyl-tRNA synthetase</keyword>
<dbReference type="GO" id="GO:0004822">
    <property type="term" value="F:isoleucine-tRNA ligase activity"/>
    <property type="evidence" value="ECO:0007669"/>
    <property type="project" value="UniProtKB-UniRule"/>
</dbReference>
<dbReference type="OrthoDB" id="9810365at2"/>
<evidence type="ECO:0000256" key="2">
    <source>
        <dbReference type="ARBA" id="ARBA00022490"/>
    </source>
</evidence>
<dbReference type="FunFam" id="3.40.50.620:FF:000042">
    <property type="entry name" value="Isoleucine--tRNA ligase"/>
    <property type="match status" value="1"/>
</dbReference>
<dbReference type="InterPro" id="IPR010663">
    <property type="entry name" value="Znf_FPG/IleRS"/>
</dbReference>
<protein>
    <recommendedName>
        <fullName evidence="10">Isoleucine--tRNA ligase</fullName>
        <ecNumber evidence="10">6.1.1.5</ecNumber>
    </recommendedName>
    <alternativeName>
        <fullName evidence="10">Isoleucyl-tRNA synthetase</fullName>
        <shortName evidence="10">IleRS</shortName>
    </alternativeName>
</protein>
<comment type="domain">
    <text evidence="10">IleRS has two distinct active sites: one for aminoacylation and one for editing. The misactivated valine is translocated from the active site to the editing site, which sterically excludes the correctly activated isoleucine. The single editing site contains two valyl binding pockets, one specific for each substrate (Val-AMP or Val-tRNA(Ile)).</text>
</comment>
<dbReference type="InterPro" id="IPR002301">
    <property type="entry name" value="Ile-tRNA-ligase"/>
</dbReference>
<comment type="subcellular location">
    <subcellularLocation>
        <location evidence="10">Cytoplasm</location>
    </subcellularLocation>
</comment>
<evidence type="ECO:0000259" key="12">
    <source>
        <dbReference type="Pfam" id="PF06827"/>
    </source>
</evidence>
<dbReference type="Gene3D" id="1.10.10.830">
    <property type="entry name" value="Ile-tRNA synthetase CP2 domain-like"/>
    <property type="match status" value="1"/>
</dbReference>
<dbReference type="RefSeq" id="WP_145267697.1">
    <property type="nucleotide sequence ID" value="NZ_CP036426.1"/>
</dbReference>
<evidence type="ECO:0000256" key="1">
    <source>
        <dbReference type="ARBA" id="ARBA00006887"/>
    </source>
</evidence>
<comment type="catalytic activity">
    <reaction evidence="9 10">
        <text>tRNA(Ile) + L-isoleucine + ATP = L-isoleucyl-tRNA(Ile) + AMP + diphosphate</text>
        <dbReference type="Rhea" id="RHEA:11060"/>
        <dbReference type="Rhea" id="RHEA-COMP:9666"/>
        <dbReference type="Rhea" id="RHEA-COMP:9695"/>
        <dbReference type="ChEBI" id="CHEBI:30616"/>
        <dbReference type="ChEBI" id="CHEBI:33019"/>
        <dbReference type="ChEBI" id="CHEBI:58045"/>
        <dbReference type="ChEBI" id="CHEBI:78442"/>
        <dbReference type="ChEBI" id="CHEBI:78528"/>
        <dbReference type="ChEBI" id="CHEBI:456215"/>
        <dbReference type="EC" id="6.1.1.5"/>
    </reaction>
</comment>
<name>A0A518GXH8_9BACT</name>
<evidence type="ECO:0000256" key="4">
    <source>
        <dbReference type="ARBA" id="ARBA00022741"/>
    </source>
</evidence>
<keyword evidence="10" id="KW-0479">Metal-binding</keyword>
<evidence type="ECO:0000256" key="6">
    <source>
        <dbReference type="ARBA" id="ARBA00022917"/>
    </source>
</evidence>
<comment type="function">
    <text evidence="8 10">Catalyzes the attachment of isoleucine to tRNA(Ile). As IleRS can inadvertently accommodate and process structurally similar amino acids such as valine, to avoid such errors it has two additional distinct tRNA(Ile)-dependent editing activities. One activity is designated as 'pretransfer' editing and involves the hydrolysis of activated Val-AMP. The other activity is designated 'posttransfer' editing and involves deacylation of mischarged Val-tRNA(Ile).</text>
</comment>
<dbReference type="Pfam" id="PF00133">
    <property type="entry name" value="tRNA-synt_1"/>
    <property type="match status" value="1"/>
</dbReference>
<feature type="binding site" evidence="10">
    <location>
        <position position="938"/>
    </location>
    <ligand>
        <name>Zn(2+)</name>
        <dbReference type="ChEBI" id="CHEBI:29105"/>
    </ligand>
</feature>
<dbReference type="Proteomes" id="UP000317835">
    <property type="component" value="Chromosome"/>
</dbReference>
<organism evidence="14 15">
    <name type="scientific">Tautonia plasticadhaerens</name>
    <dbReference type="NCBI Taxonomy" id="2527974"/>
    <lineage>
        <taxon>Bacteria</taxon>
        <taxon>Pseudomonadati</taxon>
        <taxon>Planctomycetota</taxon>
        <taxon>Planctomycetia</taxon>
        <taxon>Isosphaerales</taxon>
        <taxon>Isosphaeraceae</taxon>
        <taxon>Tautonia</taxon>
    </lineage>
</organism>
<dbReference type="PANTHER" id="PTHR42765">
    <property type="entry name" value="SOLEUCYL-TRNA SYNTHETASE"/>
    <property type="match status" value="1"/>
</dbReference>
<evidence type="ECO:0000256" key="8">
    <source>
        <dbReference type="ARBA" id="ARBA00025217"/>
    </source>
</evidence>
<proteinExistence type="inferred from homology"/>
<keyword evidence="3 10" id="KW-0436">Ligase</keyword>
<dbReference type="Gene3D" id="3.40.50.620">
    <property type="entry name" value="HUPs"/>
    <property type="match status" value="2"/>
</dbReference>
<dbReference type="InterPro" id="IPR002300">
    <property type="entry name" value="aa-tRNA-synth_Ia"/>
</dbReference>
<dbReference type="Gene3D" id="3.90.740.10">
    <property type="entry name" value="Valyl/Leucyl/Isoleucyl-tRNA synthetase, editing domain"/>
    <property type="match status" value="1"/>
</dbReference>
<dbReference type="InterPro" id="IPR001412">
    <property type="entry name" value="aa-tRNA-synth_I_CS"/>
</dbReference>
<feature type="short sequence motif" description="'HIGH' region" evidence="10">
    <location>
        <begin position="62"/>
        <end position="72"/>
    </location>
</feature>
<keyword evidence="10" id="KW-0862">Zinc</keyword>
<feature type="binding site" evidence="10">
    <location>
        <position position="575"/>
    </location>
    <ligand>
        <name>L-isoleucyl-5'-AMP</name>
        <dbReference type="ChEBI" id="CHEBI:178002"/>
    </ligand>
</feature>
<keyword evidence="4 10" id="KW-0547">Nucleotide-binding</keyword>
<dbReference type="InterPro" id="IPR009080">
    <property type="entry name" value="tRNAsynth_Ia_anticodon-bd"/>
</dbReference>
<dbReference type="GO" id="GO:0005524">
    <property type="term" value="F:ATP binding"/>
    <property type="evidence" value="ECO:0007669"/>
    <property type="project" value="UniProtKB-UniRule"/>
</dbReference>
<evidence type="ECO:0000256" key="3">
    <source>
        <dbReference type="ARBA" id="ARBA00022598"/>
    </source>
</evidence>
<evidence type="ECO:0000313" key="14">
    <source>
        <dbReference type="EMBL" id="QDV33304.1"/>
    </source>
</evidence>
<dbReference type="NCBIfam" id="TIGR00392">
    <property type="entry name" value="ileS"/>
    <property type="match status" value="1"/>
</dbReference>
<feature type="binding site" evidence="10">
    <location>
        <position position="915"/>
    </location>
    <ligand>
        <name>Zn(2+)</name>
        <dbReference type="ChEBI" id="CHEBI:29105"/>
    </ligand>
</feature>
<dbReference type="PROSITE" id="PS00178">
    <property type="entry name" value="AA_TRNA_LIGASE_I"/>
    <property type="match status" value="1"/>
</dbReference>
<dbReference type="KEGG" id="tpla:ElP_11470"/>
<evidence type="ECO:0000313" key="15">
    <source>
        <dbReference type="Proteomes" id="UP000317835"/>
    </source>
</evidence>
<dbReference type="GO" id="GO:0006428">
    <property type="term" value="P:isoleucyl-tRNA aminoacylation"/>
    <property type="evidence" value="ECO:0007669"/>
    <property type="project" value="UniProtKB-UniRule"/>
</dbReference>
<feature type="short sequence motif" description="'KMSKS' region" evidence="10">
    <location>
        <begin position="616"/>
        <end position="620"/>
    </location>
</feature>
<comment type="cofactor">
    <cofactor evidence="10">
        <name>Zn(2+)</name>
        <dbReference type="ChEBI" id="CHEBI:29105"/>
    </cofactor>
    <text evidence="10">Binds 1 zinc ion per subunit.</text>
</comment>
<dbReference type="Gene3D" id="1.10.730.20">
    <property type="match status" value="1"/>
</dbReference>
<feature type="domain" description="Methionyl/Valyl/Leucyl/Isoleucyl-tRNA synthetase anticodon-binding" evidence="13">
    <location>
        <begin position="700"/>
        <end position="856"/>
    </location>
</feature>
<evidence type="ECO:0000256" key="7">
    <source>
        <dbReference type="ARBA" id="ARBA00023146"/>
    </source>
</evidence>
<feature type="domain" description="Zinc finger FPG/IleRS-type" evidence="12">
    <location>
        <begin position="914"/>
        <end position="939"/>
    </location>
</feature>
<dbReference type="CDD" id="cd07960">
    <property type="entry name" value="Anticodon_Ia_Ile_BEm"/>
    <property type="match status" value="1"/>
</dbReference>
<evidence type="ECO:0000259" key="11">
    <source>
        <dbReference type="Pfam" id="PF00133"/>
    </source>
</evidence>
<dbReference type="GO" id="GO:0000049">
    <property type="term" value="F:tRNA binding"/>
    <property type="evidence" value="ECO:0007669"/>
    <property type="project" value="InterPro"/>
</dbReference>
<dbReference type="InterPro" id="IPR013155">
    <property type="entry name" value="M/V/L/I-tRNA-synth_anticd-bd"/>
</dbReference>
<dbReference type="InterPro" id="IPR014729">
    <property type="entry name" value="Rossmann-like_a/b/a_fold"/>
</dbReference>
<reference evidence="14 15" key="1">
    <citation type="submission" date="2019-02" db="EMBL/GenBank/DDBJ databases">
        <title>Deep-cultivation of Planctomycetes and their phenomic and genomic characterization uncovers novel biology.</title>
        <authorList>
            <person name="Wiegand S."/>
            <person name="Jogler M."/>
            <person name="Boedeker C."/>
            <person name="Pinto D."/>
            <person name="Vollmers J."/>
            <person name="Rivas-Marin E."/>
            <person name="Kohn T."/>
            <person name="Peeters S.H."/>
            <person name="Heuer A."/>
            <person name="Rast P."/>
            <person name="Oberbeckmann S."/>
            <person name="Bunk B."/>
            <person name="Jeske O."/>
            <person name="Meyerdierks A."/>
            <person name="Storesund J.E."/>
            <person name="Kallscheuer N."/>
            <person name="Luecker S."/>
            <person name="Lage O.M."/>
            <person name="Pohl T."/>
            <person name="Merkel B.J."/>
            <person name="Hornburger P."/>
            <person name="Mueller R.-W."/>
            <person name="Bruemmer F."/>
            <person name="Labrenz M."/>
            <person name="Spormann A.M."/>
            <person name="Op den Camp H."/>
            <person name="Overmann J."/>
            <person name="Amann R."/>
            <person name="Jetten M.S.M."/>
            <person name="Mascher T."/>
            <person name="Medema M.H."/>
            <person name="Devos D.P."/>
            <person name="Kaster A.-K."/>
            <person name="Ovreas L."/>
            <person name="Rohde M."/>
            <person name="Galperin M.Y."/>
            <person name="Jogler C."/>
        </authorList>
    </citation>
    <scope>NUCLEOTIDE SEQUENCE [LARGE SCALE GENOMIC DNA]</scope>
    <source>
        <strain evidence="14 15">ElP</strain>
    </source>
</reference>
<evidence type="ECO:0000256" key="5">
    <source>
        <dbReference type="ARBA" id="ARBA00022840"/>
    </source>
</evidence>
<keyword evidence="15" id="KW-1185">Reference proteome</keyword>
<keyword evidence="5 10" id="KW-0067">ATP-binding</keyword>
<evidence type="ECO:0000256" key="9">
    <source>
        <dbReference type="ARBA" id="ARBA00048359"/>
    </source>
</evidence>
<dbReference type="Pfam" id="PF06827">
    <property type="entry name" value="zf-FPG_IleRS"/>
    <property type="match status" value="1"/>
</dbReference>
<comment type="similarity">
    <text evidence="1 10">Belongs to the class-I aminoacyl-tRNA synthetase family. IleS type 1 subfamily.</text>
</comment>
<dbReference type="InterPro" id="IPR023585">
    <property type="entry name" value="Ile-tRNA-ligase_type1"/>
</dbReference>
<dbReference type="SUPFAM" id="SSF52374">
    <property type="entry name" value="Nucleotidylyl transferase"/>
    <property type="match status" value="1"/>
</dbReference>
<feature type="binding site" evidence="10">
    <location>
        <position position="918"/>
    </location>
    <ligand>
        <name>Zn(2+)</name>
        <dbReference type="ChEBI" id="CHEBI:29105"/>
    </ligand>
</feature>
<comment type="subunit">
    <text evidence="10">Monomer.</text>
</comment>
<accession>A0A518GXH8</accession>
<dbReference type="InterPro" id="IPR009008">
    <property type="entry name" value="Val/Leu/Ile-tRNA-synth_edit"/>
</dbReference>
<dbReference type="SUPFAM" id="SSF50677">
    <property type="entry name" value="ValRS/IleRS/LeuRS editing domain"/>
    <property type="match status" value="1"/>
</dbReference>
<dbReference type="AlphaFoldDB" id="A0A518GXH8"/>
<dbReference type="GO" id="GO:0005829">
    <property type="term" value="C:cytosol"/>
    <property type="evidence" value="ECO:0007669"/>
    <property type="project" value="TreeGrafter"/>
</dbReference>
<keyword evidence="2 10" id="KW-0963">Cytoplasm</keyword>
<dbReference type="GO" id="GO:0002161">
    <property type="term" value="F:aminoacyl-tRNA deacylase activity"/>
    <property type="evidence" value="ECO:0007669"/>
    <property type="project" value="InterPro"/>
</dbReference>
<keyword evidence="6 10" id="KW-0648">Protein biosynthesis</keyword>
<dbReference type="PRINTS" id="PR00984">
    <property type="entry name" value="TRNASYNTHILE"/>
</dbReference>
<sequence length="950" mass="107125">MSTEAKKYKDTLNLPRTAFAMKANLTQREPQIQARWEEMGLYARIREARKGRTRRVLHDGPPYANGDIHMGHLLNKVLKDLVVRYHTMRGFDSPYVPGWDCHGLPIEHKVAKDLGPKAASMSFSEIRGLCRVEALKWVGVQREQFKRLGVSGDWEDPYLTLDPRYEAGIMDVLAELVDRGFVFRQLKPIHWDIHDRTALAEAELEYAEHTSPSIYVNFPIRSGVPPEWGDGPWHAMIWTTTPWTLPANVAIAAHPALEYAGVRYVDPESGAEVKTILASPLVDRVMGLKQVGTFEVVGTCSGRALEGATYEHVFIDREGTVVLADYVTVEDGTGLVHTAPGHGAEDYRTGLTYTLPVISPVDASGRFMDTDDVPADLVGLQVFAANPKIVERLKADGSLYHHFKFRHSYPHGWRSKKPVIFRATAQWFIGVDRDDLRGKTLEAIRSQVRWLPSWGQARIEAMVGQRPDWCISRQRAWGVPIPVLYDDRDESFHLTGESVRFYRDLFAKEGADAWFNRPVGELVPPDLDTSAHPVEFLRKGTDILDVWFESGSSHRSVVREPGYDSGPYPAFMYLEGSDQHRGWFQSSILTAVGTTGRAPFETVLTHGFVVDDKGQKQSKSLGNSVGAVESTEKHGADVLRLMVASLDYSNDVSLTERAIKEASEAYRKIRNTFRYLLGNLEDYARFDPDSVDPATLHPIDRWALHRLNAVIREATAAFDAFDFYRAFQKIYQFCSVDLSSFYLDVLKDRLYAEDPTGPDRRAAQFVMARLHSALARMLAPITPHTSEEIWDLVPDSPEKAPSVHLAPWPKPDSAFDAPDPGGIDWEFLRSAREAVFRDLEKLRAAKEIGSNQEALVTLGSPDPEVRERLANLRDHLESKFIVSDVVIAEDRPEGATDLPDRNLWFLVRKSTYPKCERCWNLRRSVGQDEEHPTLCARCSRVIRELNAPAG</sequence>
<feature type="binding site" evidence="10">
    <location>
        <position position="935"/>
    </location>
    <ligand>
        <name>Zn(2+)</name>
        <dbReference type="ChEBI" id="CHEBI:29105"/>
    </ligand>
</feature>
<dbReference type="InterPro" id="IPR050081">
    <property type="entry name" value="Ile-tRNA_ligase"/>
</dbReference>
<dbReference type="SUPFAM" id="SSF47323">
    <property type="entry name" value="Anticodon-binding domain of a subclass of class I aminoacyl-tRNA synthetases"/>
    <property type="match status" value="1"/>
</dbReference>
<feature type="binding site" evidence="10">
    <location>
        <position position="619"/>
    </location>
    <ligand>
        <name>ATP</name>
        <dbReference type="ChEBI" id="CHEBI:30616"/>
    </ligand>
</feature>
<dbReference type="PANTHER" id="PTHR42765:SF1">
    <property type="entry name" value="ISOLEUCINE--TRNA LIGASE, MITOCHONDRIAL"/>
    <property type="match status" value="1"/>
</dbReference>
<dbReference type="Pfam" id="PF08264">
    <property type="entry name" value="Anticodon_1"/>
    <property type="match status" value="1"/>
</dbReference>
<evidence type="ECO:0000259" key="13">
    <source>
        <dbReference type="Pfam" id="PF08264"/>
    </source>
</evidence>
<gene>
    <name evidence="10 14" type="primary">ileS</name>
    <name evidence="14" type="ORF">ElP_11470</name>
</gene>
<dbReference type="InterPro" id="IPR033708">
    <property type="entry name" value="Anticodon_Ile_BEm"/>
</dbReference>
<dbReference type="EMBL" id="CP036426">
    <property type="protein sequence ID" value="QDV33304.1"/>
    <property type="molecule type" value="Genomic_DNA"/>
</dbReference>
<evidence type="ECO:0000256" key="10">
    <source>
        <dbReference type="HAMAP-Rule" id="MF_02002"/>
    </source>
</evidence>
<dbReference type="GO" id="GO:0008270">
    <property type="term" value="F:zinc ion binding"/>
    <property type="evidence" value="ECO:0007669"/>
    <property type="project" value="UniProtKB-UniRule"/>
</dbReference>
<dbReference type="HAMAP" id="MF_02002">
    <property type="entry name" value="Ile_tRNA_synth_type1"/>
    <property type="match status" value="1"/>
</dbReference>
<feature type="domain" description="Aminoacyl-tRNA synthetase class Ia" evidence="11">
    <location>
        <begin position="31"/>
        <end position="654"/>
    </location>
</feature>
<dbReference type="EC" id="6.1.1.5" evidence="10"/>